<evidence type="ECO:0000256" key="2">
    <source>
        <dbReference type="ARBA" id="ARBA00023125"/>
    </source>
</evidence>
<dbReference type="NCBIfam" id="NF045555">
    <property type="entry name" value="Sul7d"/>
    <property type="match status" value="1"/>
</dbReference>
<dbReference type="SUPFAM" id="SSF54160">
    <property type="entry name" value="Chromo domain-like"/>
    <property type="match status" value="1"/>
</dbReference>
<dbReference type="GO" id="GO:0003677">
    <property type="term" value="F:DNA binding"/>
    <property type="evidence" value="ECO:0007669"/>
    <property type="project" value="UniProtKB-KW"/>
</dbReference>
<protein>
    <submittedName>
        <fullName evidence="3">DNA-binding protein</fullName>
    </submittedName>
</protein>
<evidence type="ECO:0000313" key="3">
    <source>
        <dbReference type="EMBL" id="BDB99200.1"/>
    </source>
</evidence>
<organism evidence="3 4">
    <name type="scientific">Saccharolobus caldissimus</name>
    <dbReference type="NCBI Taxonomy" id="1702097"/>
    <lineage>
        <taxon>Archaea</taxon>
        <taxon>Thermoproteota</taxon>
        <taxon>Thermoprotei</taxon>
        <taxon>Sulfolobales</taxon>
        <taxon>Sulfolobaceae</taxon>
        <taxon>Saccharolobus</taxon>
    </lineage>
</organism>
<name>A0AAQ4CTR9_9CREN</name>
<dbReference type="Gene3D" id="2.40.50.40">
    <property type="match status" value="1"/>
</dbReference>
<dbReference type="GO" id="GO:0004521">
    <property type="term" value="F:RNA endonuclease activity"/>
    <property type="evidence" value="ECO:0007669"/>
    <property type="project" value="InterPro"/>
</dbReference>
<evidence type="ECO:0000313" key="4">
    <source>
        <dbReference type="Proteomes" id="UP001319921"/>
    </source>
</evidence>
<gene>
    <name evidence="3" type="ORF">SACC_22170</name>
</gene>
<reference evidence="3 4" key="1">
    <citation type="journal article" date="2022" name="Microbiol. Resour. Announc.">
        <title>Complete Genome Sequence of the Hyperthermophilic and Acidophilic Archaeon Saccharolobus caldissimus Strain HS-3T.</title>
        <authorList>
            <person name="Sakai H.D."/>
            <person name="Kurosawa N."/>
        </authorList>
    </citation>
    <scope>NUCLEOTIDE SEQUENCE [LARGE SCALE GENOMIC DNA]</scope>
    <source>
        <strain evidence="3 4">JCM32116</strain>
    </source>
</reference>
<dbReference type="PIRSF" id="PIRSF036912">
    <property type="entry name" value="Sac7"/>
    <property type="match status" value="1"/>
</dbReference>
<evidence type="ECO:0000256" key="1">
    <source>
        <dbReference type="ARBA" id="ARBA00009159"/>
    </source>
</evidence>
<keyword evidence="2 3" id="KW-0238">DNA-binding</keyword>
<dbReference type="KEGG" id="scas:SACC_22170"/>
<dbReference type="InterPro" id="IPR003212">
    <property type="entry name" value="DNA-bd_7a-e_arc"/>
</dbReference>
<dbReference type="AlphaFoldDB" id="A0AAQ4CTR9"/>
<dbReference type="Pfam" id="PF02294">
    <property type="entry name" value="7kD_DNA_binding"/>
    <property type="match status" value="1"/>
</dbReference>
<dbReference type="InterPro" id="IPR016197">
    <property type="entry name" value="Chromo-like_dom_sf"/>
</dbReference>
<accession>A0AAQ4CTR9</accession>
<sequence>MLGKAMVTVKFKYKGEEKEVDISKIKKVWRVGKMISFTYDEGGGKTGRGAVSEKDAPKELLEMLEKQSKK</sequence>
<proteinExistence type="inferred from homology"/>
<dbReference type="Proteomes" id="UP001319921">
    <property type="component" value="Chromosome"/>
</dbReference>
<keyword evidence="4" id="KW-1185">Reference proteome</keyword>
<dbReference type="EMBL" id="AP025226">
    <property type="protein sequence ID" value="BDB99200.1"/>
    <property type="molecule type" value="Genomic_DNA"/>
</dbReference>
<comment type="similarity">
    <text evidence="1">Belongs to the 7 kDa DNA-binding/endoribonuclease P2 family.</text>
</comment>